<dbReference type="PANTHER" id="PTHR15496:SF2">
    <property type="entry name" value="GENERAL TRANSCRIPTION FACTOR 3C POLYPEPTIDE 4"/>
    <property type="match status" value="1"/>
</dbReference>
<dbReference type="InterPro" id="IPR044230">
    <property type="entry name" value="GTF3C4"/>
</dbReference>
<dbReference type="AlphaFoldDB" id="A0A8N4ETQ0"/>
<dbReference type="InterPro" id="IPR024761">
    <property type="entry name" value="TFIIIC_delta_N"/>
</dbReference>
<dbReference type="Pfam" id="PF12657">
    <property type="entry name" value="TFIIIC_delta"/>
    <property type="match status" value="1"/>
</dbReference>
<evidence type="ECO:0000256" key="1">
    <source>
        <dbReference type="PROSITE-ProRule" id="PRU00221"/>
    </source>
</evidence>
<dbReference type="GO" id="GO:0000127">
    <property type="term" value="C:transcription factor TFIIIC complex"/>
    <property type="evidence" value="ECO:0007669"/>
    <property type="project" value="InterPro"/>
</dbReference>
<dbReference type="GO" id="GO:0006384">
    <property type="term" value="P:transcription initiation at RNA polymerase III promoter"/>
    <property type="evidence" value="ECO:0007669"/>
    <property type="project" value="InterPro"/>
</dbReference>
<feature type="domain" description="Transcription factor IIIC 90kDa subunit N-terminal" evidence="2">
    <location>
        <begin position="87"/>
        <end position="489"/>
    </location>
</feature>
<organism evidence="3 4">
    <name type="scientific">Elaeis guineensis var. tenera</name>
    <name type="common">Oil palm</name>
    <dbReference type="NCBI Taxonomy" id="51953"/>
    <lineage>
        <taxon>Eukaryota</taxon>
        <taxon>Viridiplantae</taxon>
        <taxon>Streptophyta</taxon>
        <taxon>Embryophyta</taxon>
        <taxon>Tracheophyta</taxon>
        <taxon>Spermatophyta</taxon>
        <taxon>Magnoliopsida</taxon>
        <taxon>Liliopsida</taxon>
        <taxon>Arecaceae</taxon>
        <taxon>Arecoideae</taxon>
        <taxon>Cocoseae</taxon>
        <taxon>Elaeidinae</taxon>
        <taxon>Elaeis</taxon>
    </lineage>
</organism>
<evidence type="ECO:0000259" key="2">
    <source>
        <dbReference type="Pfam" id="PF12657"/>
    </source>
</evidence>
<proteinExistence type="predicted"/>
<gene>
    <name evidence="4" type="primary">LOC105033153</name>
</gene>
<dbReference type="GO" id="GO:0004402">
    <property type="term" value="F:histone acetyltransferase activity"/>
    <property type="evidence" value="ECO:0007669"/>
    <property type="project" value="InterPro"/>
</dbReference>
<accession>A0A8N4ETQ0</accession>
<keyword evidence="3" id="KW-1185">Reference proteome</keyword>
<dbReference type="Proteomes" id="UP000504607">
    <property type="component" value="Unplaced"/>
</dbReference>
<dbReference type="InterPro" id="IPR001680">
    <property type="entry name" value="WD40_rpt"/>
</dbReference>
<protein>
    <submittedName>
        <fullName evidence="4">LOW QUALITY PROTEIN: uncharacterized protein LOC105033153</fullName>
    </submittedName>
</protein>
<evidence type="ECO:0000313" key="4">
    <source>
        <dbReference type="RefSeq" id="XP_029117069.1"/>
    </source>
</evidence>
<dbReference type="PANTHER" id="PTHR15496">
    <property type="entry name" value="GENERAL TRANSCRIPTION FACTOR 3C POLYPEPTIDE 4 FAMILY"/>
    <property type="match status" value="1"/>
</dbReference>
<dbReference type="SMART" id="SM00320">
    <property type="entry name" value="WD40"/>
    <property type="match status" value="5"/>
</dbReference>
<dbReference type="Gene3D" id="2.130.10.10">
    <property type="entry name" value="YVTN repeat-like/Quinoprotein amine dehydrogenase"/>
    <property type="match status" value="2"/>
</dbReference>
<keyword evidence="1" id="KW-0853">WD repeat</keyword>
<dbReference type="InterPro" id="IPR015943">
    <property type="entry name" value="WD40/YVTN_repeat-like_dom_sf"/>
</dbReference>
<reference evidence="4" key="1">
    <citation type="submission" date="2025-08" db="UniProtKB">
        <authorList>
            <consortium name="RefSeq"/>
        </authorList>
    </citation>
    <scope>IDENTIFICATION</scope>
</reference>
<dbReference type="OrthoDB" id="6021743at2759"/>
<dbReference type="SUPFAM" id="SSF50978">
    <property type="entry name" value="WD40 repeat-like"/>
    <property type="match status" value="1"/>
</dbReference>
<evidence type="ECO:0000313" key="3">
    <source>
        <dbReference type="Proteomes" id="UP000504607"/>
    </source>
</evidence>
<feature type="repeat" description="WD" evidence="1">
    <location>
        <begin position="408"/>
        <end position="439"/>
    </location>
</feature>
<feature type="repeat" description="WD" evidence="1">
    <location>
        <begin position="294"/>
        <end position="332"/>
    </location>
</feature>
<dbReference type="InterPro" id="IPR036322">
    <property type="entry name" value="WD40_repeat_dom_sf"/>
</dbReference>
<dbReference type="PROSITE" id="PS50082">
    <property type="entry name" value="WD_REPEATS_2"/>
    <property type="match status" value="2"/>
</dbReference>
<sequence length="862" mass="95476">MASNCQAAPLVASPSYPNSIAWSKENLVAIASGHLITILNPALLAGPRGLVILPPNKPFPVGLVRREDLLTPCLMPTCLSRDFRPCARSISWSDPGFAPNSGSFLAVCTTEGRVKLYRAPFCEFSAEWVEVVDISDLLFDYLESINFGEANATLPSFSLKQANAGYVKERGCDTELKGSRVSENARCRKREALMRRVKHKEYSESPVKELSEKALPLITAEQYASRSVLLSSLVVAWSPTLQSSGISPCFSNKCAILAVGGKSGNISFWKFNEPKCYTVEHGRVSVDAMLIGLLQAHKSWITSISWGICAACSSKSQLVLATGSSDGSVKIWWGDVEGLIQSSDANKSSFSLLNEVTAVTPSPISAISLIVPMQSQDKVVLAIGKGSGSLEAWICHKFSNEIQSAGIYDAHDQVVTGLAWAFDGCCLYSSSQNNSVRSWVMHGNHLHEVPFPSKFPWLRNSTDLSQVSDQCFGLAPSPGELMVAVVRSFDANLLNQMYQARTQKAVVEFFWIGGQSLEIPSEKHLSSEPSSDLSERDLFDWETKILQSLKTYENVDKLLVLWDIVAALLAFKKINPTFVENLLFKWISSWFLDYQSGITSEKILSHVHSMLPEISSRKIHLLNIICRRLMLSEEKAGIPKGEQHKLSKLNNDEANIDLWNNLLFKNEKELQQRLVAFNFAAVLSHATCPPKDFPVGTNWFPIGVPQMQQWVADNSGLVHNQLKVLSAKVEELGSRIHSVCEYTMEESCGFCSASVPFESEEVAWCKCSKTDDGSKESHRLSRCMVSMQLCSVTAPMWFCICCRRWAAKLPPQTLFTMSKSPLAVHYDSESFALFERQKPLCPYCGILLQRAVPEFLLSACPV</sequence>
<name>A0A8N4ETQ0_ELAGV</name>
<dbReference type="RefSeq" id="XP_029117069.1">
    <property type="nucleotide sequence ID" value="XM_029261236.1"/>
</dbReference>